<dbReference type="Proteomes" id="UP001295684">
    <property type="component" value="Unassembled WGS sequence"/>
</dbReference>
<evidence type="ECO:0000313" key="1">
    <source>
        <dbReference type="EMBL" id="CAI2385795.1"/>
    </source>
</evidence>
<organism evidence="1 2">
    <name type="scientific">Euplotes crassus</name>
    <dbReference type="NCBI Taxonomy" id="5936"/>
    <lineage>
        <taxon>Eukaryota</taxon>
        <taxon>Sar</taxon>
        <taxon>Alveolata</taxon>
        <taxon>Ciliophora</taxon>
        <taxon>Intramacronucleata</taxon>
        <taxon>Spirotrichea</taxon>
        <taxon>Hypotrichia</taxon>
        <taxon>Euplotida</taxon>
        <taxon>Euplotidae</taxon>
        <taxon>Moneuplotes</taxon>
    </lineage>
</organism>
<gene>
    <name evidence="1" type="ORF">ECRASSUSDP1_LOCUS27381</name>
</gene>
<accession>A0AAD1Y7F8</accession>
<proteinExistence type="predicted"/>
<sequence length="625" mass="72695">MNKEGNCFAKKSYDKTFAQRKGSINSLFRETDNSTSLWNTFGRETHSKSPHVTENPHHYDSRNIQIYNNNSKERLKRGKSFKNSKANKSSKKYMKTPKSIVLISSSKRREKSMNLSQIGSPTKKSIDLSPKQRAGSQLEYNHPNFEFNEPKVVKKQKNPLLLLQSLMRNKTLLEKIITCIADCVRYEIPSENLDKLLIMMETHTDEDSIIKKHILENIVRENLQSISSNYEEISSGIIDLCDQISIKSVNLGNFRTFCEFYKVYPEYINSKLPVPTRESKIIKESTNPKNPSRLEARNFKVQPPKVTVIGCKKVSVFKSFEKEELQRLRASYSTEIEKENPRPVFRTIKGKRSFNISEFHQEDELNEKKTFQIPRYHNKSVNFGFNQDTKIRQKKVHDVNFNYQLENYQFQKPAEINIMHNETIREKLAQTRRKSSIIDTTKSFTTKDAISQFSDSKVAAKFKKNNKLSLNVGEEDSLSKIERLNKRIIDRFNTNTHPSKLKVNDSNSNLPTKSLIFQECSPILSKFSPQRKFPVLKRKRYTIKHKSKPVASIKSSALDNIFVDSSQPINIPRTSYLQVEGSFISDNRTPPRPNKDIRRSMVLSYFIKKKKLDRLTKMPLRQAYC</sequence>
<comment type="caution">
    <text evidence="1">The sequence shown here is derived from an EMBL/GenBank/DDBJ whole genome shotgun (WGS) entry which is preliminary data.</text>
</comment>
<dbReference type="EMBL" id="CAMPGE010028257">
    <property type="protein sequence ID" value="CAI2385795.1"/>
    <property type="molecule type" value="Genomic_DNA"/>
</dbReference>
<reference evidence="1" key="1">
    <citation type="submission" date="2023-07" db="EMBL/GenBank/DDBJ databases">
        <authorList>
            <consortium name="AG Swart"/>
            <person name="Singh M."/>
            <person name="Singh A."/>
            <person name="Seah K."/>
            <person name="Emmerich C."/>
        </authorList>
    </citation>
    <scope>NUCLEOTIDE SEQUENCE</scope>
    <source>
        <strain evidence="1">DP1</strain>
    </source>
</reference>
<name>A0AAD1Y7F8_EUPCR</name>
<keyword evidence="2" id="KW-1185">Reference proteome</keyword>
<protein>
    <submittedName>
        <fullName evidence="1">Uncharacterized protein</fullName>
    </submittedName>
</protein>
<evidence type="ECO:0000313" key="2">
    <source>
        <dbReference type="Proteomes" id="UP001295684"/>
    </source>
</evidence>
<dbReference type="AlphaFoldDB" id="A0AAD1Y7F8"/>